<accession>A0A7C5RT16</accession>
<proteinExistence type="predicted"/>
<name>A0A7C5RT16_THERO</name>
<dbReference type="InterPro" id="IPR015797">
    <property type="entry name" value="NUDIX_hydrolase-like_dom_sf"/>
</dbReference>
<sequence>MASSMTTDPQDELFDVLTPTGELTGRVAPRGVVHRVGLWHAAFHLWIIWCEENGTVVLLQRRSRTKDTMPGRIDVSVGGHFRHGEYDRQYLRQGKALTPILREVHEELGLEVCMSNVHWIGTRWSEHREAGTWDREIQELFVWALPAAPEILLPDAREVAQLVVVPLSSLAKLLSGAVAGVSAQILWDASWGSTQERETWITLADLVPGRLAYWRAVVSQLEAAAGGQLPSARVFRDDGPEEAS</sequence>
<dbReference type="Pfam" id="PF00293">
    <property type="entry name" value="NUDIX"/>
    <property type="match status" value="1"/>
</dbReference>
<dbReference type="AlphaFoldDB" id="A0A7C5RT16"/>
<evidence type="ECO:0000313" key="2">
    <source>
        <dbReference type="EMBL" id="HHM96468.1"/>
    </source>
</evidence>
<reference evidence="2" key="1">
    <citation type="journal article" date="2020" name="mSystems">
        <title>Genome- and Community-Level Interaction Insights into Carbon Utilization and Element Cycling Functions of Hydrothermarchaeota in Hydrothermal Sediment.</title>
        <authorList>
            <person name="Zhou Z."/>
            <person name="Liu Y."/>
            <person name="Xu W."/>
            <person name="Pan J."/>
            <person name="Luo Z.H."/>
            <person name="Li M."/>
        </authorList>
    </citation>
    <scope>NUCLEOTIDE SEQUENCE [LARGE SCALE GENOMIC DNA]</scope>
    <source>
        <strain evidence="2">SpSt-1065</strain>
    </source>
</reference>
<evidence type="ECO:0000259" key="1">
    <source>
        <dbReference type="PROSITE" id="PS51462"/>
    </source>
</evidence>
<dbReference type="PANTHER" id="PTHR10885:SF0">
    <property type="entry name" value="ISOPENTENYL-DIPHOSPHATE DELTA-ISOMERASE"/>
    <property type="match status" value="1"/>
</dbReference>
<feature type="domain" description="Nudix hydrolase" evidence="1">
    <location>
        <begin position="38"/>
        <end position="187"/>
    </location>
</feature>
<comment type="caution">
    <text evidence="2">The sequence shown here is derived from an EMBL/GenBank/DDBJ whole genome shotgun (WGS) entry which is preliminary data.</text>
</comment>
<organism evidence="2">
    <name type="scientific">Thermomicrobium roseum</name>
    <dbReference type="NCBI Taxonomy" id="500"/>
    <lineage>
        <taxon>Bacteria</taxon>
        <taxon>Pseudomonadati</taxon>
        <taxon>Thermomicrobiota</taxon>
        <taxon>Thermomicrobia</taxon>
        <taxon>Thermomicrobiales</taxon>
        <taxon>Thermomicrobiaceae</taxon>
        <taxon>Thermomicrobium</taxon>
    </lineage>
</organism>
<dbReference type="EMBL" id="DRWX01000217">
    <property type="protein sequence ID" value="HHM96468.1"/>
    <property type="molecule type" value="Genomic_DNA"/>
</dbReference>
<dbReference type="CDD" id="cd04692">
    <property type="entry name" value="NUDIX_Hydrolase"/>
    <property type="match status" value="1"/>
</dbReference>
<dbReference type="PROSITE" id="PS51462">
    <property type="entry name" value="NUDIX"/>
    <property type="match status" value="1"/>
</dbReference>
<dbReference type="InterPro" id="IPR000086">
    <property type="entry name" value="NUDIX_hydrolase_dom"/>
</dbReference>
<dbReference type="GO" id="GO:0003824">
    <property type="term" value="F:catalytic activity"/>
    <property type="evidence" value="ECO:0007669"/>
    <property type="project" value="UniProtKB-ARBA"/>
</dbReference>
<dbReference type="SUPFAM" id="SSF55811">
    <property type="entry name" value="Nudix"/>
    <property type="match status" value="1"/>
</dbReference>
<protein>
    <submittedName>
        <fullName evidence="2">NUDIX domain-containing protein</fullName>
    </submittedName>
</protein>
<gene>
    <name evidence="2" type="ORF">ENM21_04565</name>
</gene>
<dbReference type="PANTHER" id="PTHR10885">
    <property type="entry name" value="ISOPENTENYL-DIPHOSPHATE DELTA-ISOMERASE"/>
    <property type="match status" value="1"/>
</dbReference>
<dbReference type="Gene3D" id="3.90.79.10">
    <property type="entry name" value="Nucleoside Triphosphate Pyrophosphohydrolase"/>
    <property type="match status" value="1"/>
</dbReference>